<dbReference type="InterPro" id="IPR055256">
    <property type="entry name" value="KH_1_KHDC4/BBP-like"/>
</dbReference>
<gene>
    <name evidence="5" type="ORF">IPOD504_LOCUS9938</name>
</gene>
<dbReference type="PROSITE" id="PS50084">
    <property type="entry name" value="KH_TYPE_1"/>
    <property type="match status" value="1"/>
</dbReference>
<proteinExistence type="predicted"/>
<dbReference type="SUPFAM" id="SSF54791">
    <property type="entry name" value="Eukaryotic type KH-domain (KH-domain type I)"/>
    <property type="match status" value="1"/>
</dbReference>
<evidence type="ECO:0000256" key="1">
    <source>
        <dbReference type="ARBA" id="ARBA00022884"/>
    </source>
</evidence>
<keyword evidence="1 2" id="KW-0694">RNA-binding</keyword>
<feature type="region of interest" description="Disordered" evidence="3">
    <location>
        <begin position="1"/>
        <end position="37"/>
    </location>
</feature>
<dbReference type="PANTHER" id="PTHR11208:SF140">
    <property type="entry name" value="GH05812P-RELATED"/>
    <property type="match status" value="1"/>
</dbReference>
<name>A0ABN8IGH4_9NEOP</name>
<feature type="compositionally biased region" description="Low complexity" evidence="3">
    <location>
        <begin position="19"/>
        <end position="31"/>
    </location>
</feature>
<dbReference type="SMART" id="SM00322">
    <property type="entry name" value="KH"/>
    <property type="match status" value="1"/>
</dbReference>
<reference evidence="5" key="1">
    <citation type="submission" date="2022-03" db="EMBL/GenBank/DDBJ databases">
        <authorList>
            <person name="Martin H S."/>
        </authorList>
    </citation>
    <scope>NUCLEOTIDE SEQUENCE</scope>
</reference>
<evidence type="ECO:0000256" key="3">
    <source>
        <dbReference type="SAM" id="MobiDB-lite"/>
    </source>
</evidence>
<dbReference type="EMBL" id="OW152836">
    <property type="protein sequence ID" value="CAH2057020.1"/>
    <property type="molecule type" value="Genomic_DNA"/>
</dbReference>
<feature type="domain" description="K Homology" evidence="4">
    <location>
        <begin position="55"/>
        <end position="153"/>
    </location>
</feature>
<dbReference type="PANTHER" id="PTHR11208">
    <property type="entry name" value="RNA-BINDING PROTEIN RELATED"/>
    <property type="match status" value="1"/>
</dbReference>
<sequence length="432" mass="46725">MEPNPLPLEVDDEGRPPQGSSTGSGSSSGTGYYAQKNGEWRGDKRMLDITRDKPVKVCVRVVVPVRDHPKFNFVGKLLGPKGNSLKRLQEDTMCKMAVLGRGSMKDRQKEEELRVSGDPKFAHLSEELHVEISAFATPAEAHARIAYALAELRRFLVPDYNDDIRQEQMLEMQILSSQNEQRRLTPPNSSRSGSEETLPLRDATPKQRMPNVQPAPVPTSHPAAIAINHGPTARDFSPPAPTPAPEHIPATHHQIAAGHPSHGVLVGSGVLQQPPTHHLLTQNSILGGGDILGLSSPVLGGVLHAHPALRGVKPATMHALATQGFLYYMVLCRCILRRDCPFAQQELHHQTLMELLPGAGGAASAARKRPLLGGARAAMSPTKRAVISLLARARAATHKHAPAWPAPHEHSALLPLIRDEFVTGVGVNINLA</sequence>
<dbReference type="InterPro" id="IPR045071">
    <property type="entry name" value="BBP-like"/>
</dbReference>
<dbReference type="CDD" id="cd22384">
    <property type="entry name" value="KH-I_KHDRBS"/>
    <property type="match status" value="1"/>
</dbReference>
<dbReference type="Proteomes" id="UP000837857">
    <property type="component" value="Chromosome 24"/>
</dbReference>
<accession>A0ABN8IGH4</accession>
<organism evidence="5 6">
    <name type="scientific">Iphiclides podalirius</name>
    <name type="common">scarce swallowtail</name>
    <dbReference type="NCBI Taxonomy" id="110791"/>
    <lineage>
        <taxon>Eukaryota</taxon>
        <taxon>Metazoa</taxon>
        <taxon>Ecdysozoa</taxon>
        <taxon>Arthropoda</taxon>
        <taxon>Hexapoda</taxon>
        <taxon>Insecta</taxon>
        <taxon>Pterygota</taxon>
        <taxon>Neoptera</taxon>
        <taxon>Endopterygota</taxon>
        <taxon>Lepidoptera</taxon>
        <taxon>Glossata</taxon>
        <taxon>Ditrysia</taxon>
        <taxon>Papilionoidea</taxon>
        <taxon>Papilionidae</taxon>
        <taxon>Papilioninae</taxon>
        <taxon>Iphiclides</taxon>
    </lineage>
</organism>
<evidence type="ECO:0000256" key="2">
    <source>
        <dbReference type="PROSITE-ProRule" id="PRU00117"/>
    </source>
</evidence>
<evidence type="ECO:0000313" key="5">
    <source>
        <dbReference type="EMBL" id="CAH2057020.1"/>
    </source>
</evidence>
<keyword evidence="6" id="KW-1185">Reference proteome</keyword>
<feature type="region of interest" description="Disordered" evidence="3">
    <location>
        <begin position="174"/>
        <end position="217"/>
    </location>
</feature>
<evidence type="ECO:0000313" key="6">
    <source>
        <dbReference type="Proteomes" id="UP000837857"/>
    </source>
</evidence>
<feature type="non-terminal residue" evidence="5">
    <location>
        <position position="432"/>
    </location>
</feature>
<dbReference type="InterPro" id="IPR004087">
    <property type="entry name" value="KH_dom"/>
</dbReference>
<protein>
    <recommendedName>
        <fullName evidence="4">K Homology domain-containing protein</fullName>
    </recommendedName>
</protein>
<dbReference type="InterPro" id="IPR036612">
    <property type="entry name" value="KH_dom_type_1_sf"/>
</dbReference>
<evidence type="ECO:0000259" key="4">
    <source>
        <dbReference type="SMART" id="SM00322"/>
    </source>
</evidence>
<dbReference type="Pfam" id="PF22675">
    <property type="entry name" value="KH-I_KHDC4-BBP"/>
    <property type="match status" value="1"/>
</dbReference>
<dbReference type="Gene3D" id="3.30.1370.10">
    <property type="entry name" value="K Homology domain, type 1"/>
    <property type="match status" value="1"/>
</dbReference>